<evidence type="ECO:0000256" key="2">
    <source>
        <dbReference type="ARBA" id="ARBA00022670"/>
    </source>
</evidence>
<proteinExistence type="inferred from homology"/>
<dbReference type="PROSITE" id="PS51935">
    <property type="entry name" value="NLPC_P60"/>
    <property type="match status" value="1"/>
</dbReference>
<evidence type="ECO:0000259" key="6">
    <source>
        <dbReference type="PROSITE" id="PS51935"/>
    </source>
</evidence>
<dbReference type="GO" id="GO:0006508">
    <property type="term" value="P:proteolysis"/>
    <property type="evidence" value="ECO:0007669"/>
    <property type="project" value="UniProtKB-KW"/>
</dbReference>
<dbReference type="Pfam" id="PF01471">
    <property type="entry name" value="PG_binding_1"/>
    <property type="match status" value="2"/>
</dbReference>
<dbReference type="GO" id="GO:0008234">
    <property type="term" value="F:cysteine-type peptidase activity"/>
    <property type="evidence" value="ECO:0007669"/>
    <property type="project" value="UniProtKB-KW"/>
</dbReference>
<evidence type="ECO:0000256" key="5">
    <source>
        <dbReference type="SAM" id="MobiDB-lite"/>
    </source>
</evidence>
<dbReference type="AlphaFoldDB" id="A0A4Y8ISV5"/>
<dbReference type="PANTHER" id="PTHR47053:SF1">
    <property type="entry name" value="MUREIN DD-ENDOPEPTIDASE MEPH-RELATED"/>
    <property type="match status" value="1"/>
</dbReference>
<organism evidence="7 8">
    <name type="scientific">Filobacillus milosensis</name>
    <dbReference type="NCBI Taxonomy" id="94137"/>
    <lineage>
        <taxon>Bacteria</taxon>
        <taxon>Bacillati</taxon>
        <taxon>Bacillota</taxon>
        <taxon>Bacilli</taxon>
        <taxon>Bacillales</taxon>
        <taxon>Bacillaceae</taxon>
        <taxon>Filobacillus</taxon>
    </lineage>
</organism>
<keyword evidence="4" id="KW-0788">Thiol protease</keyword>
<comment type="similarity">
    <text evidence="1">Belongs to the peptidase C40 family.</text>
</comment>
<protein>
    <submittedName>
        <fullName evidence="7">Cell wall lytic activity</fullName>
    </submittedName>
</protein>
<dbReference type="Proteomes" id="UP000297975">
    <property type="component" value="Unassembled WGS sequence"/>
</dbReference>
<dbReference type="InterPro" id="IPR051202">
    <property type="entry name" value="Peptidase_C40"/>
</dbReference>
<gene>
    <name evidence="7" type="ORF">E3U55_04140</name>
</gene>
<dbReference type="InterPro" id="IPR000064">
    <property type="entry name" value="NLP_P60_dom"/>
</dbReference>
<dbReference type="InterPro" id="IPR038765">
    <property type="entry name" value="Papain-like_cys_pep_sf"/>
</dbReference>
<evidence type="ECO:0000256" key="1">
    <source>
        <dbReference type="ARBA" id="ARBA00007074"/>
    </source>
</evidence>
<keyword evidence="2" id="KW-0645">Protease</keyword>
<keyword evidence="3" id="KW-0378">Hydrolase</keyword>
<evidence type="ECO:0000313" key="7">
    <source>
        <dbReference type="EMBL" id="TFB24010.1"/>
    </source>
</evidence>
<dbReference type="SUPFAM" id="SSF47090">
    <property type="entry name" value="PGBD-like"/>
    <property type="match status" value="2"/>
</dbReference>
<dbReference type="RefSeq" id="WP_134339068.1">
    <property type="nucleotide sequence ID" value="NZ_SOPW01000003.1"/>
</dbReference>
<dbReference type="Gene3D" id="3.90.1720.10">
    <property type="entry name" value="endopeptidase domain like (from Nostoc punctiforme)"/>
    <property type="match status" value="1"/>
</dbReference>
<dbReference type="InterPro" id="IPR036366">
    <property type="entry name" value="PGBDSf"/>
</dbReference>
<sequence>MVIKKKTRSFFLSTMAGSIAFSSPLAFTLPVEAVSKDQFEELQRLSYGEHHEAVVHLQKKLKTLRYYQGEYTPKYDVLTEHALKTFQKEQNLEETGKVDEQTVLKLEEKLESHYIEVVKKHAENLRYGETSNRTKQVQKALEYFGFYNDSIDSSAGPATKKALEQMNKVYKLQLDLSEYNQFVQVTHTQQHNESKSNIQQTVKSKPSNKQVSVEKSASTNSVIQTARAYIGTPYVWGGESPSGFDCSGFLQYVFSQHGISIARTVDGIYYSAAPVSQPSVGDLVFYETYKPGPSHAGIYLGNGTFIHAGLSNGVSISNMNTPYWKTRYIGARRIVK</sequence>
<feature type="region of interest" description="Disordered" evidence="5">
    <location>
        <begin position="190"/>
        <end position="216"/>
    </location>
</feature>
<dbReference type="PANTHER" id="PTHR47053">
    <property type="entry name" value="MUREIN DD-ENDOPEPTIDASE MEPH-RELATED"/>
    <property type="match status" value="1"/>
</dbReference>
<keyword evidence="8" id="KW-1185">Reference proteome</keyword>
<dbReference type="InterPro" id="IPR036365">
    <property type="entry name" value="PGBD-like_sf"/>
</dbReference>
<evidence type="ECO:0000313" key="8">
    <source>
        <dbReference type="Proteomes" id="UP000297975"/>
    </source>
</evidence>
<dbReference type="Gene3D" id="1.10.101.10">
    <property type="entry name" value="PGBD-like superfamily/PGBD"/>
    <property type="match status" value="2"/>
</dbReference>
<dbReference type="InterPro" id="IPR002477">
    <property type="entry name" value="Peptidoglycan-bd-like"/>
</dbReference>
<accession>A0A4Y8ISV5</accession>
<evidence type="ECO:0000256" key="4">
    <source>
        <dbReference type="ARBA" id="ARBA00022807"/>
    </source>
</evidence>
<comment type="caution">
    <text evidence="7">The sequence shown here is derived from an EMBL/GenBank/DDBJ whole genome shotgun (WGS) entry which is preliminary data.</text>
</comment>
<dbReference type="OrthoDB" id="9813368at2"/>
<dbReference type="Pfam" id="PF00877">
    <property type="entry name" value="NLPC_P60"/>
    <property type="match status" value="1"/>
</dbReference>
<name>A0A4Y8ISV5_9BACI</name>
<feature type="domain" description="NlpC/P60" evidence="6">
    <location>
        <begin position="216"/>
        <end position="335"/>
    </location>
</feature>
<dbReference type="EMBL" id="SOPW01000003">
    <property type="protein sequence ID" value="TFB24010.1"/>
    <property type="molecule type" value="Genomic_DNA"/>
</dbReference>
<dbReference type="SUPFAM" id="SSF54001">
    <property type="entry name" value="Cysteine proteinases"/>
    <property type="match status" value="1"/>
</dbReference>
<reference evidence="7 8" key="1">
    <citation type="submission" date="2019-03" db="EMBL/GenBank/DDBJ databases">
        <authorList>
            <person name="He R.-H."/>
        </authorList>
    </citation>
    <scope>NUCLEOTIDE SEQUENCE [LARGE SCALE GENOMIC DNA]</scope>
    <source>
        <strain evidence="8">SH 714</strain>
    </source>
</reference>
<evidence type="ECO:0000256" key="3">
    <source>
        <dbReference type="ARBA" id="ARBA00022801"/>
    </source>
</evidence>